<reference evidence="2 3" key="1">
    <citation type="submission" date="2013-03" db="EMBL/GenBank/DDBJ databases">
        <title>The Genome Sequence of Acinetobacter tandoii CIP 107469.</title>
        <authorList>
            <consortium name="The Broad Institute Genome Sequencing Platform"/>
            <consortium name="The Broad Institute Genome Sequencing Center for Infectious Disease"/>
            <person name="Cerqueira G."/>
            <person name="Feldgarden M."/>
            <person name="Courvalin P."/>
            <person name="Perichon B."/>
            <person name="Grillot-Courvalin C."/>
            <person name="Clermont D."/>
            <person name="Rocha E."/>
            <person name="Yoon E.-J."/>
            <person name="Nemec A."/>
            <person name="Walker B."/>
            <person name="Young S.K."/>
            <person name="Zeng Q."/>
            <person name="Gargeya S."/>
            <person name="Fitzgerald M."/>
            <person name="Haas B."/>
            <person name="Abouelleil A."/>
            <person name="Alvarado L."/>
            <person name="Arachchi H.M."/>
            <person name="Berlin A.M."/>
            <person name="Chapman S.B."/>
            <person name="Dewar J."/>
            <person name="Goldberg J."/>
            <person name="Griggs A."/>
            <person name="Gujja S."/>
            <person name="Hansen M."/>
            <person name="Howarth C."/>
            <person name="Imamovic A."/>
            <person name="Larimer J."/>
            <person name="McCowan C."/>
            <person name="Murphy C."/>
            <person name="Neiman D."/>
            <person name="Pearson M."/>
            <person name="Priest M."/>
            <person name="Roberts A."/>
            <person name="Saif S."/>
            <person name="Shea T."/>
            <person name="Sisk P."/>
            <person name="Sykes S."/>
            <person name="Wortman J."/>
            <person name="Nusbaum C."/>
            <person name="Birren B."/>
        </authorList>
    </citation>
    <scope>NUCLEOTIDE SEQUENCE [LARGE SCALE GENOMIC DNA]</scope>
    <source>
        <strain evidence="2 3">CIP 107469</strain>
    </source>
</reference>
<keyword evidence="3" id="KW-1185">Reference proteome</keyword>
<accession>R9B1P4</accession>
<dbReference type="CDD" id="cd19958">
    <property type="entry name" value="pyocin_knob"/>
    <property type="match status" value="2"/>
</dbReference>
<dbReference type="Proteomes" id="UP000016201">
    <property type="component" value="Unassembled WGS sequence"/>
</dbReference>
<dbReference type="Pfam" id="PF25670">
    <property type="entry name" value="Phage_tail_C_2"/>
    <property type="match status" value="1"/>
</dbReference>
<evidence type="ECO:0000313" key="2">
    <source>
        <dbReference type="EMBL" id="EOR08210.1"/>
    </source>
</evidence>
<dbReference type="eggNOG" id="ENOG5033GM3">
    <property type="taxonomic scope" value="Bacteria"/>
</dbReference>
<dbReference type="PATRIC" id="fig|1120927.3.peg.1516"/>
<proteinExistence type="predicted"/>
<gene>
    <name evidence="2" type="ORF">I593_01565</name>
</gene>
<dbReference type="RefSeq" id="WP_016166650.1">
    <property type="nucleotide sequence ID" value="NZ_JHZG01000011.1"/>
</dbReference>
<evidence type="ECO:0000259" key="1">
    <source>
        <dbReference type="Pfam" id="PF25670"/>
    </source>
</evidence>
<feature type="domain" description="Phage tail protein C-terminal" evidence="1">
    <location>
        <begin position="262"/>
        <end position="382"/>
    </location>
</feature>
<sequence>MAKQTVSLGTAPTGAGGDTFRSAASKLQANDNELYAALGGASGTLPSALPIVNGGTGQTTALTACRALRVWKGERAVDIDLNTIIEPGFYGNDTFASGLVSNNFPVSGQTGSLQVLDISGSNGYRIQIYKTATTNETYSRITTNSGTSWSAWKRAIDANDAVYQQLVANGLGAGGFSLGAADLNTLAAQGFFVGLQNQSTAATAAKNYPTKASQFILGFNIKNATEHEAQLSLCTSTSQMFYRRKSYGAAYSSWFELLTKANTTVDGSGFIKAASPVVKLFNDHIELNDDAQKQPITFEKLGIGDYLVKGSLGLAQEGWYIEVPKDANGNTVVAVIYTILENGDISVKTHKRKFDFELAAVVPDLDNPIDIPDTRCIDLRLHEEPQLEEAIDDTEQ</sequence>
<dbReference type="AlphaFoldDB" id="R9B1P4"/>
<name>R9B1P4_9GAMM</name>
<dbReference type="EMBL" id="AQFM01000036">
    <property type="protein sequence ID" value="EOR08210.1"/>
    <property type="molecule type" value="Genomic_DNA"/>
</dbReference>
<dbReference type="OrthoDB" id="6683604at2"/>
<organism evidence="2 3">
    <name type="scientific">Acinetobacter tandoii DSM 14970 = CIP 107469</name>
    <dbReference type="NCBI Taxonomy" id="1120927"/>
    <lineage>
        <taxon>Bacteria</taxon>
        <taxon>Pseudomonadati</taxon>
        <taxon>Pseudomonadota</taxon>
        <taxon>Gammaproteobacteria</taxon>
        <taxon>Moraxellales</taxon>
        <taxon>Moraxellaceae</taxon>
        <taxon>Acinetobacter</taxon>
    </lineage>
</organism>
<comment type="caution">
    <text evidence="2">The sequence shown here is derived from an EMBL/GenBank/DDBJ whole genome shotgun (WGS) entry which is preliminary data.</text>
</comment>
<dbReference type="InterPro" id="IPR058008">
    <property type="entry name" value="Gp26_C"/>
</dbReference>
<evidence type="ECO:0000313" key="3">
    <source>
        <dbReference type="Proteomes" id="UP000016201"/>
    </source>
</evidence>
<protein>
    <recommendedName>
        <fullName evidence="1">Phage tail protein C-terminal domain-containing protein</fullName>
    </recommendedName>
</protein>